<evidence type="ECO:0000313" key="1">
    <source>
        <dbReference type="EMBL" id="KAK4016276.1"/>
    </source>
</evidence>
<proteinExistence type="predicted"/>
<accession>A0ABQ9ZTN2</accession>
<dbReference type="Proteomes" id="UP001234178">
    <property type="component" value="Unassembled WGS sequence"/>
</dbReference>
<gene>
    <name evidence="1" type="ORF">OUZ56_031227</name>
</gene>
<keyword evidence="2" id="KW-1185">Reference proteome</keyword>
<evidence type="ECO:0000313" key="2">
    <source>
        <dbReference type="Proteomes" id="UP001234178"/>
    </source>
</evidence>
<comment type="caution">
    <text evidence="1">The sequence shown here is derived from an EMBL/GenBank/DDBJ whole genome shotgun (WGS) entry which is preliminary data.</text>
</comment>
<sequence length="104" mass="11117">MKKTIKILAFKFNLNQANKLKKTKGPTENYGELEEFAVAGFITPSLPLQLARLQLARHSVYNSLVTPDGPRCSAPWSILPWGGAVATAQDSPSGALGNAPQGIP</sequence>
<reference evidence="1 2" key="1">
    <citation type="journal article" date="2023" name="Nucleic Acids Res.">
        <title>The hologenome of Daphnia magna reveals possible DNA methylation and microbiome-mediated evolution of the host genome.</title>
        <authorList>
            <person name="Chaturvedi A."/>
            <person name="Li X."/>
            <person name="Dhandapani V."/>
            <person name="Marshall H."/>
            <person name="Kissane S."/>
            <person name="Cuenca-Cambronero M."/>
            <person name="Asole G."/>
            <person name="Calvet F."/>
            <person name="Ruiz-Romero M."/>
            <person name="Marangio P."/>
            <person name="Guigo R."/>
            <person name="Rago D."/>
            <person name="Mirbahai L."/>
            <person name="Eastwood N."/>
            <person name="Colbourne J.K."/>
            <person name="Zhou J."/>
            <person name="Mallon E."/>
            <person name="Orsini L."/>
        </authorList>
    </citation>
    <scope>NUCLEOTIDE SEQUENCE [LARGE SCALE GENOMIC DNA]</scope>
    <source>
        <strain evidence="1">LRV0_1</strain>
    </source>
</reference>
<organism evidence="1 2">
    <name type="scientific">Daphnia magna</name>
    <dbReference type="NCBI Taxonomy" id="35525"/>
    <lineage>
        <taxon>Eukaryota</taxon>
        <taxon>Metazoa</taxon>
        <taxon>Ecdysozoa</taxon>
        <taxon>Arthropoda</taxon>
        <taxon>Crustacea</taxon>
        <taxon>Branchiopoda</taxon>
        <taxon>Diplostraca</taxon>
        <taxon>Cladocera</taxon>
        <taxon>Anomopoda</taxon>
        <taxon>Daphniidae</taxon>
        <taxon>Daphnia</taxon>
    </lineage>
</organism>
<protein>
    <submittedName>
        <fullName evidence="1">Uncharacterized protein</fullName>
    </submittedName>
</protein>
<dbReference type="EMBL" id="JAOYFB010000005">
    <property type="protein sequence ID" value="KAK4016276.1"/>
    <property type="molecule type" value="Genomic_DNA"/>
</dbReference>
<name>A0ABQ9ZTN2_9CRUS</name>